<dbReference type="OrthoDB" id="6017841at2759"/>
<dbReference type="PROSITE" id="PS00455">
    <property type="entry name" value="AMP_BINDING"/>
    <property type="match status" value="1"/>
</dbReference>
<keyword evidence="4" id="KW-0276">Fatty acid metabolism</keyword>
<dbReference type="AlphaFoldDB" id="A0A9X0CXF7"/>
<evidence type="ECO:0000256" key="4">
    <source>
        <dbReference type="ARBA" id="ARBA00022832"/>
    </source>
</evidence>
<evidence type="ECO:0000256" key="7">
    <source>
        <dbReference type="ARBA" id="ARBA00036813"/>
    </source>
</evidence>
<comment type="caution">
    <text evidence="10">The sequence shown here is derived from an EMBL/GenBank/DDBJ whole genome shotgun (WGS) entry which is preliminary data.</text>
</comment>
<gene>
    <name evidence="10" type="primary">ACSL4</name>
    <name evidence="10" type="ORF">OS493_031282</name>
</gene>
<keyword evidence="4" id="KW-0443">Lipid metabolism</keyword>
<keyword evidence="8" id="KW-0472">Membrane</keyword>
<dbReference type="GO" id="GO:0005886">
    <property type="term" value="C:plasma membrane"/>
    <property type="evidence" value="ECO:0007669"/>
    <property type="project" value="TreeGrafter"/>
</dbReference>
<keyword evidence="8" id="KW-1133">Transmembrane helix</keyword>
<evidence type="ECO:0000256" key="3">
    <source>
        <dbReference type="ARBA" id="ARBA00022741"/>
    </source>
</evidence>
<accession>A0A9X0CXF7</accession>
<sequence length="705" mass="78756">MVEGLEGESMERSLVENMFLFGLNMAGWFWGIVSFLPWYYLVGRKQYRPRNKVQARPMNQFPGAPYRCVEHFDSLVTSLYDGVSTLDQLFKRAVNLYPYRKCLGTREIIREEDEMQSNGRVFKKFVCGEYNWLTYAEVDARARAFGRGLAALGQQLKENIVLFSETKAEWMIAAQGCFAQNFPVVTVYATLGEEALIHGINETEVRFIITDGSLLGKLSAVIDRLPKVEHIVYLGNVVKKSALLGFSRRIKIHSMREIEEIGESQVNSSLVRRGPGPDDVAVIMYTSGSTGLAKGVMIPHSAIMAGIAGIIARVQPSISEKDIYVGYLPLAHVLELVAENGILAHGASIGYSNPLTLSDQSSKIKKGTKGDLSVLRPTLMAAVPVIMDRIRQNVMEKVREGPRLLQLFFTFAYSYKMKQLKLGYDTPLLNKFIFSKMRNLLGGRIRQILSGGAPLSEDTQFFMNVCFCCPVGQGYGLTETCGAGTVCNAWDRTTGRAGPPVSSTELKLVSWEEGNYTIRDKPHPRGEIVIGGPNVTRGYFKNPAKTAEDYEVDRNGQRWFHTDRKKDLVKLQAGEYVSLGKVEAALAQSQYVETICMYAESTHNFAVCLAVPRPKQLKALAVSLGIFTDDWAEQCRNKAIKDAVLKDLQALGKALKLEKFEIPQRLTLVAEQWTPETELVTAALKLKRKNITTHYKQALDAMYSK</sequence>
<reference evidence="10" key="1">
    <citation type="submission" date="2023-01" db="EMBL/GenBank/DDBJ databases">
        <title>Genome assembly of the deep-sea coral Lophelia pertusa.</title>
        <authorList>
            <person name="Herrera S."/>
            <person name="Cordes E."/>
        </authorList>
    </citation>
    <scope>NUCLEOTIDE SEQUENCE</scope>
    <source>
        <strain evidence="10">USNM1676648</strain>
        <tissue evidence="10">Polyp</tissue>
    </source>
</reference>
<dbReference type="InterPro" id="IPR020845">
    <property type="entry name" value="AMP-binding_CS"/>
</dbReference>
<comment type="similarity">
    <text evidence="1">Belongs to the ATP-dependent AMP-binding enzyme family.</text>
</comment>
<evidence type="ECO:0000256" key="8">
    <source>
        <dbReference type="SAM" id="Phobius"/>
    </source>
</evidence>
<evidence type="ECO:0000313" key="10">
    <source>
        <dbReference type="EMBL" id="KAJ7377009.1"/>
    </source>
</evidence>
<dbReference type="GO" id="GO:0035336">
    <property type="term" value="P:long-chain fatty-acyl-CoA metabolic process"/>
    <property type="evidence" value="ECO:0007669"/>
    <property type="project" value="TreeGrafter"/>
</dbReference>
<evidence type="ECO:0000256" key="1">
    <source>
        <dbReference type="ARBA" id="ARBA00006432"/>
    </source>
</evidence>
<proteinExistence type="inferred from homology"/>
<evidence type="ECO:0000259" key="9">
    <source>
        <dbReference type="Pfam" id="PF00501"/>
    </source>
</evidence>
<dbReference type="GO" id="GO:0005783">
    <property type="term" value="C:endoplasmic reticulum"/>
    <property type="evidence" value="ECO:0007669"/>
    <property type="project" value="TreeGrafter"/>
</dbReference>
<dbReference type="InterPro" id="IPR042099">
    <property type="entry name" value="ANL_N_sf"/>
</dbReference>
<keyword evidence="11" id="KW-1185">Reference proteome</keyword>
<keyword evidence="2 10" id="KW-0436">Ligase</keyword>
<dbReference type="PANTHER" id="PTHR43272">
    <property type="entry name" value="LONG-CHAIN-FATTY-ACID--COA LIGASE"/>
    <property type="match status" value="1"/>
</dbReference>
<keyword evidence="5" id="KW-0067">ATP-binding</keyword>
<dbReference type="InterPro" id="IPR000873">
    <property type="entry name" value="AMP-dep_synth/lig_dom"/>
</dbReference>
<evidence type="ECO:0000256" key="2">
    <source>
        <dbReference type="ARBA" id="ARBA00022598"/>
    </source>
</evidence>
<dbReference type="GO" id="GO:0030182">
    <property type="term" value="P:neuron differentiation"/>
    <property type="evidence" value="ECO:0007669"/>
    <property type="project" value="TreeGrafter"/>
</dbReference>
<dbReference type="Pfam" id="PF00501">
    <property type="entry name" value="AMP-binding"/>
    <property type="match status" value="1"/>
</dbReference>
<dbReference type="EC" id="6.2.1.3" evidence="6"/>
<dbReference type="GO" id="GO:0005811">
    <property type="term" value="C:lipid droplet"/>
    <property type="evidence" value="ECO:0007669"/>
    <property type="project" value="TreeGrafter"/>
</dbReference>
<dbReference type="Gene3D" id="3.40.50.12780">
    <property type="entry name" value="N-terminal domain of ligase-like"/>
    <property type="match status" value="1"/>
</dbReference>
<dbReference type="EMBL" id="MU826385">
    <property type="protein sequence ID" value="KAJ7377009.1"/>
    <property type="molecule type" value="Genomic_DNA"/>
</dbReference>
<organism evidence="10 11">
    <name type="scientific">Desmophyllum pertusum</name>
    <dbReference type="NCBI Taxonomy" id="174260"/>
    <lineage>
        <taxon>Eukaryota</taxon>
        <taxon>Metazoa</taxon>
        <taxon>Cnidaria</taxon>
        <taxon>Anthozoa</taxon>
        <taxon>Hexacorallia</taxon>
        <taxon>Scleractinia</taxon>
        <taxon>Caryophylliina</taxon>
        <taxon>Caryophylliidae</taxon>
        <taxon>Desmophyllum</taxon>
    </lineage>
</organism>
<keyword evidence="8" id="KW-0812">Transmembrane</keyword>
<dbReference type="PANTHER" id="PTHR43272:SF83">
    <property type="entry name" value="ACYL-COA SYNTHETASE LONG-CHAIN, ISOFORM J"/>
    <property type="match status" value="1"/>
</dbReference>
<dbReference type="GO" id="GO:0004467">
    <property type="term" value="F:long-chain fatty acid-CoA ligase activity"/>
    <property type="evidence" value="ECO:0007669"/>
    <property type="project" value="UniProtKB-EC"/>
</dbReference>
<dbReference type="Proteomes" id="UP001163046">
    <property type="component" value="Unassembled WGS sequence"/>
</dbReference>
<protein>
    <recommendedName>
        <fullName evidence="6">long-chain-fatty-acid--CoA ligase</fullName>
        <ecNumber evidence="6">6.2.1.3</ecNumber>
    </recommendedName>
</protein>
<keyword evidence="3" id="KW-0547">Nucleotide-binding</keyword>
<feature type="domain" description="AMP-dependent synthetase/ligase" evidence="9">
    <location>
        <begin position="125"/>
        <end position="540"/>
    </location>
</feature>
<dbReference type="GO" id="GO:0005524">
    <property type="term" value="F:ATP binding"/>
    <property type="evidence" value="ECO:0007669"/>
    <property type="project" value="UniProtKB-KW"/>
</dbReference>
<evidence type="ECO:0000256" key="5">
    <source>
        <dbReference type="ARBA" id="ARBA00022840"/>
    </source>
</evidence>
<name>A0A9X0CXF7_9CNID</name>
<comment type="catalytic activity">
    <reaction evidence="7">
        <text>a long-chain fatty acid + ATP + CoA = a long-chain fatty acyl-CoA + AMP + diphosphate</text>
        <dbReference type="Rhea" id="RHEA:15421"/>
        <dbReference type="ChEBI" id="CHEBI:30616"/>
        <dbReference type="ChEBI" id="CHEBI:33019"/>
        <dbReference type="ChEBI" id="CHEBI:57287"/>
        <dbReference type="ChEBI" id="CHEBI:57560"/>
        <dbReference type="ChEBI" id="CHEBI:83139"/>
        <dbReference type="ChEBI" id="CHEBI:456215"/>
        <dbReference type="EC" id="6.2.1.3"/>
    </reaction>
</comment>
<feature type="transmembrane region" description="Helical" evidence="8">
    <location>
        <begin position="20"/>
        <end position="42"/>
    </location>
</feature>
<dbReference type="SUPFAM" id="SSF56801">
    <property type="entry name" value="Acetyl-CoA synthetase-like"/>
    <property type="match status" value="1"/>
</dbReference>
<evidence type="ECO:0000313" key="11">
    <source>
        <dbReference type="Proteomes" id="UP001163046"/>
    </source>
</evidence>
<evidence type="ECO:0000256" key="6">
    <source>
        <dbReference type="ARBA" id="ARBA00026121"/>
    </source>
</evidence>